<feature type="coiled-coil region" evidence="1">
    <location>
        <begin position="59"/>
        <end position="86"/>
    </location>
</feature>
<evidence type="ECO:0000313" key="2">
    <source>
        <dbReference type="EMBL" id="CAB4132054.1"/>
    </source>
</evidence>
<keyword evidence="1" id="KW-0175">Coiled coil</keyword>
<reference evidence="2" key="1">
    <citation type="submission" date="2020-04" db="EMBL/GenBank/DDBJ databases">
        <authorList>
            <person name="Chiriac C."/>
            <person name="Salcher M."/>
            <person name="Ghai R."/>
            <person name="Kavagutti S V."/>
        </authorList>
    </citation>
    <scope>NUCLEOTIDE SEQUENCE</scope>
</reference>
<dbReference type="InterPro" id="IPR029052">
    <property type="entry name" value="Metallo-depent_PP-like"/>
</dbReference>
<gene>
    <name evidence="2" type="ORF">UFOVP134_13</name>
</gene>
<sequence>MKSQITDAEIVLCLQHVRTYGNINAAVVATGIPDTTFRKRVDAGKRRGLTADSHVLTEADRLRAQVRSLEQDVKRLAVEQDTAEDIRRRVFDLASRTPAAPNWVSPKRGGPSSPEVPVLFISDIHFGEVVDPVEVAGTNAYNSKIAEQRLMLLFNTAAELIERDGGAKNGVVVCLGGDMITGDIHEELADTNDLYTPQAVVVLAGILETGLRQLADQYGRLYVPCVVGNHGRTSKRMRMKGRVYTSWEYLLYCMLERAFKDDDRVHFDIPGEADCFFKVNGKRFLLTHGDSLGVKGGDGIIGAIGPIMRGSVKLGNSESQIGRDFDYLMMGHWHYPLYLPHTLVNGSPKGYDEYARLGLRVPYAPASQLLFRVHPTHGLTVRREIILQEPYKTAPAGAWVEVLPR</sequence>
<dbReference type="EMBL" id="LR796258">
    <property type="protein sequence ID" value="CAB4132054.1"/>
    <property type="molecule type" value="Genomic_DNA"/>
</dbReference>
<accession>A0A6J5LC07</accession>
<dbReference type="SUPFAM" id="SSF56300">
    <property type="entry name" value="Metallo-dependent phosphatases"/>
    <property type="match status" value="1"/>
</dbReference>
<organism evidence="2">
    <name type="scientific">uncultured Caudovirales phage</name>
    <dbReference type="NCBI Taxonomy" id="2100421"/>
    <lineage>
        <taxon>Viruses</taxon>
        <taxon>Duplodnaviria</taxon>
        <taxon>Heunggongvirae</taxon>
        <taxon>Uroviricota</taxon>
        <taxon>Caudoviricetes</taxon>
        <taxon>Peduoviridae</taxon>
        <taxon>Maltschvirus</taxon>
        <taxon>Maltschvirus maltsch</taxon>
    </lineage>
</organism>
<proteinExistence type="predicted"/>
<protein>
    <submittedName>
        <fullName evidence="2">Uncharacterized protein</fullName>
    </submittedName>
</protein>
<name>A0A6J5LC07_9CAUD</name>
<evidence type="ECO:0000256" key="1">
    <source>
        <dbReference type="SAM" id="Coils"/>
    </source>
</evidence>